<evidence type="ECO:0000313" key="2">
    <source>
        <dbReference type="Proteomes" id="UP001556367"/>
    </source>
</evidence>
<dbReference type="SUPFAM" id="SSF51621">
    <property type="entry name" value="Phosphoenolpyruvate/pyruvate domain"/>
    <property type="match status" value="1"/>
</dbReference>
<evidence type="ECO:0008006" key="3">
    <source>
        <dbReference type="Google" id="ProtNLM"/>
    </source>
</evidence>
<dbReference type="EMBL" id="JASNQZ010000008">
    <property type="protein sequence ID" value="KAL0953995.1"/>
    <property type="molecule type" value="Genomic_DNA"/>
</dbReference>
<proteinExistence type="predicted"/>
<dbReference type="InterPro" id="IPR018523">
    <property type="entry name" value="Isocitrate_lyase_ph_CS"/>
</dbReference>
<reference evidence="2" key="1">
    <citation type="submission" date="2024-06" db="EMBL/GenBank/DDBJ databases">
        <title>Multi-omics analyses provide insights into the biosynthesis of the anticancer antibiotic pleurotin in Hohenbuehelia grisea.</title>
        <authorList>
            <person name="Weaver J.A."/>
            <person name="Alberti F."/>
        </authorList>
    </citation>
    <scope>NUCLEOTIDE SEQUENCE [LARGE SCALE GENOMIC DNA]</scope>
    <source>
        <strain evidence="2">T-177</strain>
    </source>
</reference>
<dbReference type="Gene3D" id="3.20.20.60">
    <property type="entry name" value="Phosphoenolpyruvate-binding domains"/>
    <property type="match status" value="1"/>
</dbReference>
<dbReference type="InterPro" id="IPR039556">
    <property type="entry name" value="ICL/PEPM"/>
</dbReference>
<dbReference type="PROSITE" id="PS00161">
    <property type="entry name" value="ISOCITRATE_LYASE"/>
    <property type="match status" value="1"/>
</dbReference>
<evidence type="ECO:0000313" key="1">
    <source>
        <dbReference type="EMBL" id="KAL0953995.1"/>
    </source>
</evidence>
<dbReference type="Pfam" id="PF13714">
    <property type="entry name" value="PEP_mutase"/>
    <property type="match status" value="1"/>
</dbReference>
<protein>
    <recommendedName>
        <fullName evidence="3">Oxaloacetate acetylhydrolase</fullName>
    </recommendedName>
</protein>
<keyword evidence="2" id="KW-1185">Reference proteome</keyword>
<dbReference type="InterPro" id="IPR040442">
    <property type="entry name" value="Pyrv_kinase-like_dom_sf"/>
</dbReference>
<comment type="caution">
    <text evidence="1">The sequence shown here is derived from an EMBL/GenBank/DDBJ whole genome shotgun (WGS) entry which is preliminary data.</text>
</comment>
<dbReference type="InterPro" id="IPR015813">
    <property type="entry name" value="Pyrv/PenolPyrv_kinase-like_dom"/>
</dbReference>
<sequence>MAPALNYFAGSAPAPTPAPAPAPAPTTAPAAEAEIKTPAPVFGDADYYHNARLDPKNYLEGDLSPNAATRLRQMLARPGIVVAPGICDGISARCAIEAGFTCLYQSGAATTASRLGQPDLAIATMNDFVGAAEMVCSIDPTVPVIADADTGFGGPANVARTVRQYAQAGVAGLHIEDQVQTKRCGHLLGKQVVSREEFIRRIRAAVLARDSIPGGSDFVIIGRTDSAQVLGMEEAVERLKLAAAAGADVCFIEGVKSKALLESTVAALAPKPVLVNVISGGLTPPFTYSEAEQMGAKIIIFSLVSCVAMLHACRAAMASLKKTGTDFVSADGMDPKAFFEVMGLNEVVTLDAQAGGDAFQQV</sequence>
<name>A0ABR3JFR0_9AGAR</name>
<dbReference type="Proteomes" id="UP001556367">
    <property type="component" value="Unassembled WGS sequence"/>
</dbReference>
<dbReference type="PANTHER" id="PTHR42905">
    <property type="entry name" value="PHOSPHOENOLPYRUVATE CARBOXYLASE"/>
    <property type="match status" value="1"/>
</dbReference>
<organism evidence="1 2">
    <name type="scientific">Hohenbuehelia grisea</name>
    <dbReference type="NCBI Taxonomy" id="104357"/>
    <lineage>
        <taxon>Eukaryota</taxon>
        <taxon>Fungi</taxon>
        <taxon>Dikarya</taxon>
        <taxon>Basidiomycota</taxon>
        <taxon>Agaricomycotina</taxon>
        <taxon>Agaricomycetes</taxon>
        <taxon>Agaricomycetidae</taxon>
        <taxon>Agaricales</taxon>
        <taxon>Pleurotineae</taxon>
        <taxon>Pleurotaceae</taxon>
        <taxon>Hohenbuehelia</taxon>
    </lineage>
</organism>
<dbReference type="CDD" id="cd00377">
    <property type="entry name" value="ICL_PEPM"/>
    <property type="match status" value="1"/>
</dbReference>
<gene>
    <name evidence="1" type="ORF">HGRIS_005153</name>
</gene>
<dbReference type="PANTHER" id="PTHR42905:SF2">
    <property type="entry name" value="PHOSPHOENOLPYRUVATE CARBOXYLASE FAMILY PROTEIN"/>
    <property type="match status" value="1"/>
</dbReference>
<accession>A0ABR3JFR0</accession>